<accession>A0A6G0XBA2</accession>
<reference evidence="1 2" key="1">
    <citation type="submission" date="2019-07" db="EMBL/GenBank/DDBJ databases">
        <title>Genomics analysis of Aphanomyces spp. identifies a new class of oomycete effector associated with host adaptation.</title>
        <authorList>
            <person name="Gaulin E."/>
        </authorList>
    </citation>
    <scope>NUCLEOTIDE SEQUENCE [LARGE SCALE GENOMIC DNA]</scope>
    <source>
        <strain evidence="1 2">ATCC 201684</strain>
    </source>
</reference>
<proteinExistence type="predicted"/>
<dbReference type="EMBL" id="VJMJ01000084">
    <property type="protein sequence ID" value="KAF0737439.1"/>
    <property type="molecule type" value="Genomic_DNA"/>
</dbReference>
<organism evidence="1 2">
    <name type="scientific">Aphanomyces euteiches</name>
    <dbReference type="NCBI Taxonomy" id="100861"/>
    <lineage>
        <taxon>Eukaryota</taxon>
        <taxon>Sar</taxon>
        <taxon>Stramenopiles</taxon>
        <taxon>Oomycota</taxon>
        <taxon>Saprolegniomycetes</taxon>
        <taxon>Saprolegniales</taxon>
        <taxon>Verrucalvaceae</taxon>
        <taxon>Aphanomyces</taxon>
    </lineage>
</organism>
<protein>
    <submittedName>
        <fullName evidence="1">Uncharacterized protein</fullName>
    </submittedName>
</protein>
<dbReference type="VEuPathDB" id="FungiDB:AeMF1_015759"/>
<gene>
    <name evidence="1" type="ORF">Ae201684_006601</name>
</gene>
<keyword evidence="2" id="KW-1185">Reference proteome</keyword>
<name>A0A6G0XBA2_9STRA</name>
<sequence>MECLATMEDITEETYVEYQTYPSMEWHPSQFCADVVLQLLDSQFSTFMKKVQEPDCKAELRRLLAKGPPVWIEDKYGFPLPENGDTHIVALWFSSTKEERSAKLTGAVEGEEREKLWSELKELLNAIEDDKEEMRD</sequence>
<comment type="caution">
    <text evidence="1">The sequence shown here is derived from an EMBL/GenBank/DDBJ whole genome shotgun (WGS) entry which is preliminary data.</text>
</comment>
<dbReference type="Proteomes" id="UP000481153">
    <property type="component" value="Unassembled WGS sequence"/>
</dbReference>
<evidence type="ECO:0000313" key="2">
    <source>
        <dbReference type="Proteomes" id="UP000481153"/>
    </source>
</evidence>
<evidence type="ECO:0000313" key="1">
    <source>
        <dbReference type="EMBL" id="KAF0737439.1"/>
    </source>
</evidence>
<dbReference type="AlphaFoldDB" id="A0A6G0XBA2"/>